<gene>
    <name evidence="2" type="ORF">RT761_02048</name>
</gene>
<organism evidence="2 3">
    <name type="scientific">Atribacter laminatus</name>
    <dbReference type="NCBI Taxonomy" id="2847778"/>
    <lineage>
        <taxon>Bacteria</taxon>
        <taxon>Pseudomonadati</taxon>
        <taxon>Atribacterota</taxon>
        <taxon>Atribacteria</taxon>
        <taxon>Atribacterales</taxon>
        <taxon>Atribacteraceae</taxon>
        <taxon>Atribacter</taxon>
    </lineage>
</organism>
<dbReference type="PANTHER" id="PTHR42899:SF1">
    <property type="entry name" value="SPERMATOGENESIS-ASSOCIATED PROTEIN 20"/>
    <property type="match status" value="1"/>
</dbReference>
<keyword evidence="2" id="KW-0413">Isomerase</keyword>
<evidence type="ECO:0000313" key="2">
    <source>
        <dbReference type="EMBL" id="QPM68822.1"/>
    </source>
</evidence>
<dbReference type="Proteomes" id="UP000594463">
    <property type="component" value="Chromosome"/>
</dbReference>
<reference evidence="2 3" key="1">
    <citation type="journal article" date="2021" name="Nat. Commun.">
        <title>Isolation of a member of the candidate phylum Atribacteria reveals a unique cell membrane structure.</title>
        <authorList>
            <person name="Taiki K."/>
            <person name="Nobu M.K."/>
            <person name="Kusada H."/>
            <person name="Meng X.-Y."/>
            <person name="Hosoki N."/>
            <person name="Uematsu K."/>
            <person name="Yoshioka H."/>
            <person name="Kamagata Y."/>
            <person name="Tamaki H."/>
        </authorList>
    </citation>
    <scope>NUCLEOTIDE SEQUENCE [LARGE SCALE GENOMIC DNA]</scope>
    <source>
        <strain evidence="2 3">RT761</strain>
    </source>
</reference>
<protein>
    <submittedName>
        <fullName evidence="2">Cellobiose 2-epimerase</fullName>
        <ecNumber evidence="2">5.1.3.11</ecNumber>
    </submittedName>
</protein>
<dbReference type="Pfam" id="PF03190">
    <property type="entry name" value="Thioredox_DsbH"/>
    <property type="match status" value="1"/>
</dbReference>
<dbReference type="KEGG" id="alam:RT761_02048"/>
<evidence type="ECO:0000313" key="3">
    <source>
        <dbReference type="Proteomes" id="UP000594463"/>
    </source>
</evidence>
<dbReference type="RefSeq" id="WP_218111314.1">
    <property type="nucleotide sequence ID" value="NZ_CP065383.1"/>
</dbReference>
<dbReference type="PIRSF" id="PIRSF006402">
    <property type="entry name" value="UCP006402_thioredoxin"/>
    <property type="match status" value="1"/>
</dbReference>
<dbReference type="Gene3D" id="3.40.30.10">
    <property type="entry name" value="Glutaredoxin"/>
    <property type="match status" value="1"/>
</dbReference>
<dbReference type="SUPFAM" id="SSF48208">
    <property type="entry name" value="Six-hairpin glycosidases"/>
    <property type="match status" value="1"/>
</dbReference>
<sequence length="692" mass="79999">MTKVPNRLIHEISPYLLQHAYNPVDWFPWSEEAFQKAREEDKPIFLSIGYSTCHWCHVMEKESFLNEEVARLLNQNFVSIKVDREERPDIDSIYMDACQFLTGGGGWPLTIVMTPEKKPFFADTYIPLTSGFGKIGLLEFLSKIKEVWSSQRQDVLKASEELTTFMESIHKPTPSPEPDKEIIPELFNELRNTFDSLHGGFGPAPKFPFPINHLFLLRYWKIFHEPTALNMVTKTLKKIRMGGVYDHLGSGFHRYATDLAWRVPHFEKMIYDQALLILAYAEAYHATQEPLFKNTVEDMYGFILNDMTHPEGGFYTAIDADSDGEEGSYYLWTQKEIQKILSDDEIAYFNEAYSIRPEGNYFDASNGKKNQKNLLFLDKPLQTLIEEKEWDKDIVLKTITNALKKLIEARNQRNHPFLDTTILVGWNGLMIAALARASRIISIPGAQKTASAAADFILNHMKTPEGGLWHRYQANQADVPAILDDYAFFIWGLIELYQATFKSSYLIEADQLMRYTLEHFWDKDYHGFYLSADFTDSLPFRKKEFYDGVTPSGNSVAFLDLILLNRFFSDFFYQQKSKEMAKAFFNNLKTYPTAHLFFGMGLLYEFGHGAEVIIAGDLQSKATQEIIEILNHEYHPQLLLLYAPSSVQEKNLPHLNFYYPIDGKPTLYFCQNYQCQPGINDIEKIKNRVKIL</sequence>
<dbReference type="Gene3D" id="1.50.10.10">
    <property type="match status" value="2"/>
</dbReference>
<dbReference type="AlphaFoldDB" id="A0A7T1F3F3"/>
<proteinExistence type="predicted"/>
<feature type="domain" description="Spermatogenesis-associated protein 20-like TRX" evidence="1">
    <location>
        <begin position="5"/>
        <end position="166"/>
    </location>
</feature>
<keyword evidence="3" id="KW-1185">Reference proteome</keyword>
<dbReference type="EMBL" id="CP065383">
    <property type="protein sequence ID" value="QPM68822.1"/>
    <property type="molecule type" value="Genomic_DNA"/>
</dbReference>
<dbReference type="InterPro" id="IPR004879">
    <property type="entry name" value="Ssp411-like_TRX"/>
</dbReference>
<dbReference type="InterPro" id="IPR036249">
    <property type="entry name" value="Thioredoxin-like_sf"/>
</dbReference>
<dbReference type="PANTHER" id="PTHR42899">
    <property type="entry name" value="SPERMATOGENESIS-ASSOCIATED PROTEIN 20"/>
    <property type="match status" value="1"/>
</dbReference>
<dbReference type="InterPro" id="IPR012341">
    <property type="entry name" value="6hp_glycosidase-like_sf"/>
</dbReference>
<dbReference type="GO" id="GO:0047736">
    <property type="term" value="F:cellobiose epimerase activity"/>
    <property type="evidence" value="ECO:0007669"/>
    <property type="project" value="UniProtKB-EC"/>
</dbReference>
<dbReference type="CDD" id="cd02955">
    <property type="entry name" value="SSP411"/>
    <property type="match status" value="1"/>
</dbReference>
<dbReference type="EC" id="5.1.3.11" evidence="2"/>
<dbReference type="SUPFAM" id="SSF52833">
    <property type="entry name" value="Thioredoxin-like"/>
    <property type="match status" value="1"/>
</dbReference>
<dbReference type="GO" id="GO:0005975">
    <property type="term" value="P:carbohydrate metabolic process"/>
    <property type="evidence" value="ECO:0007669"/>
    <property type="project" value="InterPro"/>
</dbReference>
<evidence type="ECO:0000259" key="1">
    <source>
        <dbReference type="Pfam" id="PF03190"/>
    </source>
</evidence>
<accession>A0A7T1F3F3</accession>
<dbReference type="InterPro" id="IPR024705">
    <property type="entry name" value="Ssp411"/>
</dbReference>
<name>A0A7T1F3F3_ATRLM</name>
<dbReference type="InterPro" id="IPR008928">
    <property type="entry name" value="6-hairpin_glycosidase_sf"/>
</dbReference>